<accession>A0ABU5NT16</accession>
<evidence type="ECO:0000259" key="3">
    <source>
        <dbReference type="Pfam" id="PF02796"/>
    </source>
</evidence>
<dbReference type="InterPro" id="IPR016032">
    <property type="entry name" value="Sig_transdc_resp-reg_C-effctor"/>
</dbReference>
<organism evidence="4 5">
    <name type="scientific">Lysinibacillus irui</name>
    <dbReference type="NCBI Taxonomy" id="2998077"/>
    <lineage>
        <taxon>Bacteria</taxon>
        <taxon>Bacillati</taxon>
        <taxon>Bacillota</taxon>
        <taxon>Bacilli</taxon>
        <taxon>Bacillales</taxon>
        <taxon>Bacillaceae</taxon>
        <taxon>Lysinibacillus</taxon>
    </lineage>
</organism>
<evidence type="ECO:0000256" key="1">
    <source>
        <dbReference type="ARBA" id="ARBA00023015"/>
    </source>
</evidence>
<reference evidence="4 5" key="1">
    <citation type="submission" date="2023-12" db="EMBL/GenBank/DDBJ databases">
        <title>Genome comparison identifies genes involved in endophytic behavior of Lysinibacillus irui and provides insights into its role as a plant-growth promoting bacterium.</title>
        <authorList>
            <person name="Hilario S."/>
            <person name="Matos I."/>
            <person name="Goncalves M.F.M."/>
            <person name="Pardo C.A."/>
            <person name="Santos M.J."/>
        </authorList>
    </citation>
    <scope>NUCLEOTIDE SEQUENCE [LARGE SCALE GENOMIC DNA]</scope>
    <source>
        <strain evidence="4 5">B3</strain>
    </source>
</reference>
<dbReference type="SUPFAM" id="SSF46894">
    <property type="entry name" value="C-terminal effector domain of the bipartite response regulators"/>
    <property type="match status" value="1"/>
</dbReference>
<keyword evidence="5" id="KW-1185">Reference proteome</keyword>
<gene>
    <name evidence="4" type="ORF">U6C28_23310</name>
</gene>
<comment type="caution">
    <text evidence="4">The sequence shown here is derived from an EMBL/GenBank/DDBJ whole genome shotgun (WGS) entry which is preliminary data.</text>
</comment>
<feature type="domain" description="Resolvase HTH" evidence="3">
    <location>
        <begin position="180"/>
        <end position="213"/>
    </location>
</feature>
<name>A0ABU5NT16_9BACI</name>
<keyword evidence="2" id="KW-0804">Transcription</keyword>
<proteinExistence type="predicted"/>
<dbReference type="Pfam" id="PF02796">
    <property type="entry name" value="HTH_7"/>
    <property type="match status" value="1"/>
</dbReference>
<dbReference type="RefSeq" id="WP_322612073.1">
    <property type="nucleotide sequence ID" value="NZ_JAXLNX010000023.1"/>
</dbReference>
<evidence type="ECO:0000313" key="4">
    <source>
        <dbReference type="EMBL" id="MEA0979213.1"/>
    </source>
</evidence>
<dbReference type="Gene3D" id="1.10.10.10">
    <property type="entry name" value="Winged helix-like DNA-binding domain superfamily/Winged helix DNA-binding domain"/>
    <property type="match status" value="1"/>
</dbReference>
<dbReference type="EMBL" id="JAXUIA010000024">
    <property type="protein sequence ID" value="MEA0979213.1"/>
    <property type="molecule type" value="Genomic_DNA"/>
</dbReference>
<protein>
    <submittedName>
        <fullName evidence="4">Helix-turn-helix domain-containing protein</fullName>
    </submittedName>
</protein>
<keyword evidence="1" id="KW-0805">Transcription regulation</keyword>
<dbReference type="InterPro" id="IPR006120">
    <property type="entry name" value="Resolvase_HTH_dom"/>
</dbReference>
<dbReference type="InterPro" id="IPR036388">
    <property type="entry name" value="WH-like_DNA-bd_sf"/>
</dbReference>
<sequence>MAMFKELVYPFGLERASKAPVRASEKKGKLKYLYNAYTLYKARSEDLKTVCKLRNYDVRGMRDKFLFIYHYFMMQIHQVEQVALYYTLNLNEDFVEPLEEKEVKSLVKSSVRAYYDHLEDKTKGYNYKNETLIDLLEITEDEQVHLKTIISKDIKYARNNERRKASRRSENGLTKRQKDKLSLIERVQELHEQGVSNKQIAEQLEISLSTVKRCRRAFL</sequence>
<evidence type="ECO:0000256" key="2">
    <source>
        <dbReference type="ARBA" id="ARBA00023163"/>
    </source>
</evidence>
<dbReference type="Proteomes" id="UP001289615">
    <property type="component" value="Unassembled WGS sequence"/>
</dbReference>
<evidence type="ECO:0000313" key="5">
    <source>
        <dbReference type="Proteomes" id="UP001289615"/>
    </source>
</evidence>